<evidence type="ECO:0000256" key="1">
    <source>
        <dbReference type="SAM" id="Phobius"/>
    </source>
</evidence>
<feature type="transmembrane region" description="Helical" evidence="1">
    <location>
        <begin position="133"/>
        <end position="150"/>
    </location>
</feature>
<gene>
    <name evidence="2" type="ORF">CYL18_06025</name>
</gene>
<keyword evidence="1" id="KW-0812">Transmembrane</keyword>
<keyword evidence="3" id="KW-1185">Reference proteome</keyword>
<feature type="transmembrane region" description="Helical" evidence="1">
    <location>
        <begin position="71"/>
        <end position="88"/>
    </location>
</feature>
<dbReference type="Proteomes" id="UP000239663">
    <property type="component" value="Unassembled WGS sequence"/>
</dbReference>
<name>A0A2S7N2B4_9BACI</name>
<dbReference type="InterPro" id="IPR054224">
    <property type="entry name" value="DUF6944"/>
</dbReference>
<dbReference type="Pfam" id="PF22116">
    <property type="entry name" value="DUF6944"/>
    <property type="match status" value="1"/>
</dbReference>
<dbReference type="RefSeq" id="WP_104848583.1">
    <property type="nucleotide sequence ID" value="NZ_PKOZ01000002.1"/>
</dbReference>
<protein>
    <submittedName>
        <fullName evidence="2">Uncharacterized protein</fullName>
    </submittedName>
</protein>
<comment type="caution">
    <text evidence="2">The sequence shown here is derived from an EMBL/GenBank/DDBJ whole genome shotgun (WGS) entry which is preliminary data.</text>
</comment>
<feature type="transmembrane region" description="Helical" evidence="1">
    <location>
        <begin position="95"/>
        <end position="113"/>
    </location>
</feature>
<keyword evidence="1" id="KW-0472">Membrane</keyword>
<dbReference type="EMBL" id="PKOZ01000002">
    <property type="protein sequence ID" value="PQD96156.1"/>
    <property type="molecule type" value="Genomic_DNA"/>
</dbReference>
<feature type="transmembrane region" description="Helical" evidence="1">
    <location>
        <begin position="179"/>
        <end position="203"/>
    </location>
</feature>
<proteinExistence type="predicted"/>
<sequence length="205" mass="22095">MDKEHLLTEYIGSWVLAIGANINAAASTPSPFLTDEQLQEINLIGFELQALGFAIQVDAQSELNLESGGNAIAAIGMLEIISSILLPFSDETDTNLLVSGNLLASLGAFMIFIEERFNEPQERGSRLEAIGNLMQAIGAGILAIALRLQGNQKDAEKKQRIKKGKDEKDTKRTNAITNLIAWSSWLVAAGTVVALIGVGIQLYNQ</sequence>
<dbReference type="OrthoDB" id="2927316at2"/>
<evidence type="ECO:0000313" key="2">
    <source>
        <dbReference type="EMBL" id="PQD96156.1"/>
    </source>
</evidence>
<reference evidence="2 3" key="1">
    <citation type="submission" date="2017-12" db="EMBL/GenBank/DDBJ databases">
        <title>Taxonomic description and draft genome of Pradoshia cofamensis Gen. nov., sp. nov., a thermotolerant bacillale isolated from anterior gut of earthworm Eisenia fetida.</title>
        <authorList>
            <person name="Saha T."/>
            <person name="Chakraborty R."/>
        </authorList>
    </citation>
    <scope>NUCLEOTIDE SEQUENCE [LARGE SCALE GENOMIC DNA]</scope>
    <source>
        <strain evidence="2 3">EAG3</strain>
    </source>
</reference>
<keyword evidence="1" id="KW-1133">Transmembrane helix</keyword>
<organism evidence="2 3">
    <name type="scientific">Pradoshia eiseniae</name>
    <dbReference type="NCBI Taxonomy" id="2064768"/>
    <lineage>
        <taxon>Bacteria</taxon>
        <taxon>Bacillati</taxon>
        <taxon>Bacillota</taxon>
        <taxon>Bacilli</taxon>
        <taxon>Bacillales</taxon>
        <taxon>Bacillaceae</taxon>
        <taxon>Pradoshia</taxon>
    </lineage>
</organism>
<dbReference type="AlphaFoldDB" id="A0A2S7N2B4"/>
<evidence type="ECO:0000313" key="3">
    <source>
        <dbReference type="Proteomes" id="UP000239663"/>
    </source>
</evidence>
<accession>A0A2S7N2B4</accession>